<organism evidence="2 3">
    <name type="scientific">Arthrobacter cryoconiti</name>
    <dbReference type="NCBI Taxonomy" id="748907"/>
    <lineage>
        <taxon>Bacteria</taxon>
        <taxon>Bacillati</taxon>
        <taxon>Actinomycetota</taxon>
        <taxon>Actinomycetes</taxon>
        <taxon>Micrococcales</taxon>
        <taxon>Micrococcaceae</taxon>
        <taxon>Arthrobacter</taxon>
    </lineage>
</organism>
<proteinExistence type="inferred from homology"/>
<evidence type="ECO:0000256" key="1">
    <source>
        <dbReference type="ARBA" id="ARBA00006479"/>
    </source>
</evidence>
<dbReference type="Gene3D" id="1.10.10.10">
    <property type="entry name" value="Winged helix-like DNA-binding domain superfamily/Winged helix DNA-binding domain"/>
    <property type="match status" value="1"/>
</dbReference>
<dbReference type="PANTHER" id="PTHR18964:SF149">
    <property type="entry name" value="BIFUNCTIONAL UDP-N-ACETYLGLUCOSAMINE 2-EPIMERASE_N-ACETYLMANNOSAMINE KINASE"/>
    <property type="match status" value="1"/>
</dbReference>
<dbReference type="Proteomes" id="UP001595773">
    <property type="component" value="Unassembled WGS sequence"/>
</dbReference>
<dbReference type="SUPFAM" id="SSF53067">
    <property type="entry name" value="Actin-like ATPase domain"/>
    <property type="match status" value="2"/>
</dbReference>
<dbReference type="SUPFAM" id="SSF46785">
    <property type="entry name" value="Winged helix' DNA-binding domain"/>
    <property type="match status" value="1"/>
</dbReference>
<evidence type="ECO:0000313" key="2">
    <source>
        <dbReference type="EMBL" id="MFC4267128.1"/>
    </source>
</evidence>
<dbReference type="Pfam" id="PF00480">
    <property type="entry name" value="ROK"/>
    <property type="match status" value="1"/>
</dbReference>
<evidence type="ECO:0000313" key="3">
    <source>
        <dbReference type="Proteomes" id="UP001595773"/>
    </source>
</evidence>
<dbReference type="Gene3D" id="3.30.420.40">
    <property type="match status" value="2"/>
</dbReference>
<dbReference type="InterPro" id="IPR043129">
    <property type="entry name" value="ATPase_NBD"/>
</dbReference>
<comment type="similarity">
    <text evidence="1">Belongs to the ROK (NagC/XylR) family.</text>
</comment>
<name>A0ABV8R568_9MICC</name>
<dbReference type="RefSeq" id="WP_230068879.1">
    <property type="nucleotide sequence ID" value="NZ_BAABLL010000023.1"/>
</dbReference>
<dbReference type="InterPro" id="IPR036388">
    <property type="entry name" value="WH-like_DNA-bd_sf"/>
</dbReference>
<sequence length="392" mass="40934">MLTRGDGALQVVRRGHELRVLESLARNGSRTRRELEADTKLSRTTLSAIVGSLREFGVLTEADQSSYGMGRNGRPVKVLSLNPSAGVAVGVELARNRISVSLVGFDGAALAHENIEISAPMEMAAKVDQAAQMLRTLMESGKVRSKSIVGMGVGIASRHADPNSLCDAGDAFQLDPQGFSLAPLRAEVSAPVLWDNNIRLAAMAAATKGGNPKGDLLYVVLSAGISCAVVVDGALLRGGNGIAGELGHISVDFSGPVCWCGRRGCLERFLNVPNVLAEAQKRGQGFESIAAMAAAAEAGNSTALAVVDWAAELLARALTNACVLVDPSSVVIAGELAQCGERLLRPTRKMLAEQKLEIGPRDTTITQAAFLTTSGSDGAAAIALRHWAFASL</sequence>
<reference evidence="3" key="1">
    <citation type="journal article" date="2019" name="Int. J. Syst. Evol. Microbiol.">
        <title>The Global Catalogue of Microorganisms (GCM) 10K type strain sequencing project: providing services to taxonomists for standard genome sequencing and annotation.</title>
        <authorList>
            <consortium name="The Broad Institute Genomics Platform"/>
            <consortium name="The Broad Institute Genome Sequencing Center for Infectious Disease"/>
            <person name="Wu L."/>
            <person name="Ma J."/>
        </authorList>
    </citation>
    <scope>NUCLEOTIDE SEQUENCE [LARGE SCALE GENOMIC DNA]</scope>
    <source>
        <strain evidence="3">CGMCC 1.10698</strain>
    </source>
</reference>
<accession>A0ABV8R568</accession>
<keyword evidence="3" id="KW-1185">Reference proteome</keyword>
<gene>
    <name evidence="2" type="ORF">ACFOW9_16085</name>
</gene>
<dbReference type="InterPro" id="IPR000600">
    <property type="entry name" value="ROK"/>
</dbReference>
<comment type="caution">
    <text evidence="2">The sequence shown here is derived from an EMBL/GenBank/DDBJ whole genome shotgun (WGS) entry which is preliminary data.</text>
</comment>
<protein>
    <submittedName>
        <fullName evidence="2">ROK family protein</fullName>
    </submittedName>
</protein>
<dbReference type="EMBL" id="JBHSCQ010000023">
    <property type="protein sequence ID" value="MFC4267128.1"/>
    <property type="molecule type" value="Genomic_DNA"/>
</dbReference>
<dbReference type="PANTHER" id="PTHR18964">
    <property type="entry name" value="ROK (REPRESSOR, ORF, KINASE) FAMILY"/>
    <property type="match status" value="1"/>
</dbReference>
<dbReference type="InterPro" id="IPR036390">
    <property type="entry name" value="WH_DNA-bd_sf"/>
</dbReference>